<feature type="domain" description="Sulfotransferase" evidence="3">
    <location>
        <begin position="62"/>
        <end position="319"/>
    </location>
</feature>
<protein>
    <recommendedName>
        <fullName evidence="3">Sulfotransferase domain-containing protein</fullName>
    </recommendedName>
</protein>
<feature type="domain" description="Sulfotransferase" evidence="3">
    <location>
        <begin position="595"/>
        <end position="863"/>
    </location>
</feature>
<dbReference type="Proteomes" id="UP001154078">
    <property type="component" value="Chromosome 9"/>
</dbReference>
<organism evidence="4 5">
    <name type="scientific">Brassicogethes aeneus</name>
    <name type="common">Rape pollen beetle</name>
    <name type="synonym">Meligethes aeneus</name>
    <dbReference type="NCBI Taxonomy" id="1431903"/>
    <lineage>
        <taxon>Eukaryota</taxon>
        <taxon>Metazoa</taxon>
        <taxon>Ecdysozoa</taxon>
        <taxon>Arthropoda</taxon>
        <taxon>Hexapoda</taxon>
        <taxon>Insecta</taxon>
        <taxon>Pterygota</taxon>
        <taxon>Neoptera</taxon>
        <taxon>Endopterygota</taxon>
        <taxon>Coleoptera</taxon>
        <taxon>Polyphaga</taxon>
        <taxon>Cucujiformia</taxon>
        <taxon>Nitidulidae</taxon>
        <taxon>Meligethinae</taxon>
        <taxon>Brassicogethes</taxon>
    </lineage>
</organism>
<accession>A0A9P0BKH0</accession>
<dbReference type="GO" id="GO:0008146">
    <property type="term" value="F:sulfotransferase activity"/>
    <property type="evidence" value="ECO:0007669"/>
    <property type="project" value="InterPro"/>
</dbReference>
<evidence type="ECO:0000256" key="2">
    <source>
        <dbReference type="ARBA" id="ARBA00022679"/>
    </source>
</evidence>
<dbReference type="Pfam" id="PF00685">
    <property type="entry name" value="Sulfotransfer_1"/>
    <property type="match status" value="3"/>
</dbReference>
<dbReference type="InterPro" id="IPR027417">
    <property type="entry name" value="P-loop_NTPase"/>
</dbReference>
<keyword evidence="2" id="KW-0808">Transferase</keyword>
<dbReference type="PANTHER" id="PTHR11783">
    <property type="entry name" value="SULFOTRANSFERASE SULT"/>
    <property type="match status" value="1"/>
</dbReference>
<dbReference type="EMBL" id="OV121140">
    <property type="protein sequence ID" value="CAH0563771.1"/>
    <property type="molecule type" value="Genomic_DNA"/>
</dbReference>
<dbReference type="SUPFAM" id="SSF52540">
    <property type="entry name" value="P-loop containing nucleoside triphosphate hydrolases"/>
    <property type="match status" value="3"/>
</dbReference>
<proteinExistence type="inferred from homology"/>
<comment type="similarity">
    <text evidence="1">Belongs to the sulfotransferase 1 family.</text>
</comment>
<dbReference type="Gene3D" id="3.40.50.300">
    <property type="entry name" value="P-loop containing nucleotide triphosphate hydrolases"/>
    <property type="match status" value="3"/>
</dbReference>
<reference evidence="4" key="1">
    <citation type="submission" date="2021-12" db="EMBL/GenBank/DDBJ databases">
        <authorList>
            <person name="King R."/>
        </authorList>
    </citation>
    <scope>NUCLEOTIDE SEQUENCE</scope>
</reference>
<evidence type="ECO:0000259" key="3">
    <source>
        <dbReference type="Pfam" id="PF00685"/>
    </source>
</evidence>
<dbReference type="AlphaFoldDB" id="A0A9P0BKH0"/>
<dbReference type="InterPro" id="IPR000863">
    <property type="entry name" value="Sulfotransferase_dom"/>
</dbReference>
<evidence type="ECO:0000313" key="4">
    <source>
        <dbReference type="EMBL" id="CAH0563771.1"/>
    </source>
</evidence>
<evidence type="ECO:0000256" key="1">
    <source>
        <dbReference type="ARBA" id="ARBA00005771"/>
    </source>
</evidence>
<feature type="domain" description="Sulfotransferase" evidence="3">
    <location>
        <begin position="320"/>
        <end position="560"/>
    </location>
</feature>
<evidence type="ECO:0000313" key="5">
    <source>
        <dbReference type="Proteomes" id="UP001154078"/>
    </source>
</evidence>
<dbReference type="OrthoDB" id="205623at2759"/>
<keyword evidence="5" id="KW-1185">Reference proteome</keyword>
<name>A0A9P0BKH0_BRAAE</name>
<sequence length="875" mass="105255">MVVKTLRKNPNEVRPLPEELFNIMKKAGKPWELYQIGPKNYVRWPNYKKYKDEIYNFPIRKNDVWINTLGRSGTTLMTEMVWQICNDMDFEKGFEKPLIERVPYFEYATFRYNEERKEELLKENANDPKRLETIKSMLTLEWERSEYPETRVYKSHLPLSLLPPELAKEARVIYVVRNPKDMAVSAYHFGQMFFDQPPFEQYWDIFERGLIWGTFFEQAKEAWDIRHQENVLFVFYEDIVKDMKSTILKVCKFLGKTYTDSEIDKLAEHMHIDNFRKNESVNRNYFDYDSKEERAKRELRGSNFIRQGKVDTYRELFTRTTLMTEMVWQICNNMDFEKGFEKPLIERVPFFEYATFGKKKLLKENENDPKRLETVKHMLTLEWERSEYPETRVYKSHLPLSLLPPELAKEARLIYVVRNPKDMAASAYHFGQMYFDQPPFEQYWDTFERGLIWGTFFEQAKEAWDIRHQENVLFMFYEDIVKDMRSTILKVCKFLGKTYTDSEIDKLTEHMHIDNFRKNASVNKNYFDYDSKEERAKRTLRGNNFIRQGKVDTYKELFTTGKPGEFYQIGPKNYICLPNYEKYKDEIYNFPIRKNDVWINTLGRSGTTLMTEMVWQICNDMDFEKGFEKPLIERVPYFEYATFRFNEEKKEKLLKENANDPKRLETIKSFLTLEWEKTEYPETRVYKSHLALSLLPPELAKEARVIYVVRNPKDTAVSAYHFGQMFVDQPPFEQYWDIFERGLIWGTFFEHAKEAWDIRHQENVLFVFYEDIVKDMRSTILKVCKFLGKTYTDSEIDKLAEHMHIDNFKKNTSVNGIYFDYDLKEERAKRETRSSNFIRQGKVDAYKELFTSGVEERADKWISIEITLLINNKIK</sequence>
<gene>
    <name evidence="4" type="ORF">MELIAE_LOCUS12507</name>
</gene>